<dbReference type="InterPro" id="IPR049625">
    <property type="entry name" value="Glyco_transf_61_cat"/>
</dbReference>
<evidence type="ECO:0000256" key="3">
    <source>
        <dbReference type="ARBA" id="ARBA00023180"/>
    </source>
</evidence>
<evidence type="ECO:0000259" key="4">
    <source>
        <dbReference type="Pfam" id="PF04577"/>
    </source>
</evidence>
<dbReference type="Pfam" id="PF04577">
    <property type="entry name" value="Glyco_transf_61"/>
    <property type="match status" value="1"/>
</dbReference>
<dbReference type="EMBL" id="AY814829">
    <property type="protein sequence ID" value="AAW26561.1"/>
    <property type="molecule type" value="mRNA"/>
</dbReference>
<reference evidence="5" key="2">
    <citation type="journal article" date="2006" name="PLoS Pathog.">
        <title>New perspectives on host-parasite interplay by comparative transcriptomic and proteomic analyses of Schistosoma japonicum.</title>
        <authorList>
            <person name="Liu F."/>
            <person name="Lu J."/>
            <person name="Hu W."/>
            <person name="Wang S.Y."/>
            <person name="Cui S.J."/>
            <person name="Chi M."/>
            <person name="Yan Q."/>
            <person name="Wang X.R."/>
            <person name="Song H.D."/>
            <person name="Xu X.N."/>
            <person name="Wang J.J."/>
            <person name="Zhang X.L."/>
            <person name="Zhang X."/>
            <person name="Wang Z.Q."/>
            <person name="Xue C.L."/>
            <person name="Brindley P.J."/>
            <person name="McManus D.P."/>
            <person name="Yang P.Y."/>
            <person name="Feng Z."/>
            <person name="Chen Z."/>
            <person name="Han Z.G."/>
        </authorList>
    </citation>
    <scope>NUCLEOTIDE SEQUENCE</scope>
</reference>
<keyword evidence="1" id="KW-0328">Glycosyltransferase</keyword>
<proteinExistence type="evidence at transcript level"/>
<feature type="domain" description="Glycosyltransferase 61 catalytic" evidence="4">
    <location>
        <begin position="157"/>
        <end position="298"/>
    </location>
</feature>
<dbReference type="AlphaFoldDB" id="Q5DC95"/>
<dbReference type="InterPro" id="IPR007657">
    <property type="entry name" value="Glycosyltransferase_61"/>
</dbReference>
<name>Q5DC95_SCHJA</name>
<evidence type="ECO:0000256" key="2">
    <source>
        <dbReference type="ARBA" id="ARBA00022679"/>
    </source>
</evidence>
<protein>
    <submittedName>
        <fullName evidence="5">SJCHGC00943 protein</fullName>
    </submittedName>
</protein>
<organism evidence="5">
    <name type="scientific">Schistosoma japonicum</name>
    <name type="common">Blood fluke</name>
    <dbReference type="NCBI Taxonomy" id="6182"/>
    <lineage>
        <taxon>Eukaryota</taxon>
        <taxon>Metazoa</taxon>
        <taxon>Spiralia</taxon>
        <taxon>Lophotrochozoa</taxon>
        <taxon>Platyhelminthes</taxon>
        <taxon>Trematoda</taxon>
        <taxon>Digenea</taxon>
        <taxon>Strigeidida</taxon>
        <taxon>Schistosomatoidea</taxon>
        <taxon>Schistosomatidae</taxon>
        <taxon>Schistosoma</taxon>
    </lineage>
</organism>
<dbReference type="CAZy" id="GT61">
    <property type="family name" value="Glycosyltransferase Family 61"/>
</dbReference>
<sequence>MEVANQPESNELLRFQHGFIRTYVETNITEKLLHSYETNLIDFIKSMKLFQSVNSERTNYYKEKVVFIVTRVEYANLYHTMTDWYNAFLTMKLLSLKPTNIHILIADGHPIGNLDEVWSKLFYNSLSRIGAYRLPYRTNLHRALPIDNKDGLLHIAKLVLVPYGYASPLYVDRPLIKNMFIEEFRQFIFQSYNINNDEDTCQKRTSIRFLPKIVIVSRRDYIAHPRNINGTIHRKITNELELLNELNQLGFQNSKVVCFTDLTMQEQLKLIMSTDILIGMHGAALTYSLLLSNTSCVIELFPNYCCQTSQHFLKLTKLRHIHYTTYYGLAENDMNGDTSYIPVDIFKSLVFQTYRKWKKQIQKKHMDCL</sequence>
<evidence type="ECO:0000313" key="5">
    <source>
        <dbReference type="EMBL" id="AAW26561.1"/>
    </source>
</evidence>
<reference evidence="5" key="1">
    <citation type="submission" date="2004-11" db="EMBL/GenBank/DDBJ databases">
        <title>The full-length cDNA sequences of Schistosoma japonicum genes.</title>
        <authorList>
            <person name="Han Z."/>
        </authorList>
    </citation>
    <scope>NUCLEOTIDE SEQUENCE</scope>
</reference>
<dbReference type="PANTHER" id="PTHR20961">
    <property type="entry name" value="GLYCOSYLTRANSFERASE"/>
    <property type="match status" value="1"/>
</dbReference>
<keyword evidence="2" id="KW-0808">Transferase</keyword>
<dbReference type="GO" id="GO:0016757">
    <property type="term" value="F:glycosyltransferase activity"/>
    <property type="evidence" value="ECO:0007669"/>
    <property type="project" value="UniProtKB-KW"/>
</dbReference>
<evidence type="ECO:0000256" key="1">
    <source>
        <dbReference type="ARBA" id="ARBA00022676"/>
    </source>
</evidence>
<keyword evidence="3" id="KW-0325">Glycoprotein</keyword>
<accession>Q5DC95</accession>